<dbReference type="Proteomes" id="UP000184356">
    <property type="component" value="Unassembled WGS sequence"/>
</dbReference>
<dbReference type="VEuPathDB" id="FungiDB:ASPSYDRAFT_91437"/>
<dbReference type="GO" id="GO:0006629">
    <property type="term" value="P:lipid metabolic process"/>
    <property type="evidence" value="ECO:0007669"/>
    <property type="project" value="UniProtKB-KW"/>
</dbReference>
<evidence type="ECO:0000256" key="2">
    <source>
        <dbReference type="ARBA" id="ARBA00022679"/>
    </source>
</evidence>
<evidence type="ECO:0000256" key="1">
    <source>
        <dbReference type="ARBA" id="ARBA00004184"/>
    </source>
</evidence>
<dbReference type="InterPro" id="IPR010610">
    <property type="entry name" value="EryCIII-like_C"/>
</dbReference>
<dbReference type="InterPro" id="IPR002213">
    <property type="entry name" value="UDP_glucos_trans"/>
</dbReference>
<evidence type="ECO:0000313" key="8">
    <source>
        <dbReference type="Proteomes" id="UP000184356"/>
    </source>
</evidence>
<dbReference type="GeneID" id="63768558"/>
<comment type="subcellular location">
    <subcellularLocation>
        <location evidence="1">Endomembrane system</location>
        <topology evidence="1">Peripheral membrane protein</topology>
    </subcellularLocation>
</comment>
<evidence type="ECO:0000313" key="7">
    <source>
        <dbReference type="EMBL" id="OJJ57148.1"/>
    </source>
</evidence>
<sequence length="876" mass="97464">MFGRDDGDGHGRLQEEVDSGVHLLDNGRVDIDFREHKRHKPWLASRARRVEQTNPQPEAEEEKHPESQAPEQAPKFPLKLNIVIHVVGSRGDVQPFLVLGKELRKHGHRVRLATHLAFRKDVLAQDLEFFNIGGDPEQLMAFMVQNPSLLPGVRTIRSGAIRKRRREMKEIFSGCWRSCYELGDGTGQYTVPGEPGGEGVDYDYPMKSFVADVIVANPPSFAHLSCAEKLGIPLNIIMPWSPTQAFPHPLANIQAKNTKPTVANFASYGVVEALTWQGLGDLINRFRKKELGLESLDAARAPSIAHRLRIPHTYLWSPSLLPKPEDWDSTIDICGFQFLSAESNYKPPRDLETFLEAGPRPIYIGFGSIVVEKPEELTDILFHAIQRTGQRALISKGWSKVGSGRSDIPENIFLLDPSPHDWLFQHVSCVVHHGGAGTTAAGLLAGLPTVIIPFFGDQPFWGSIVARAGAGPQPIPFKKLTTEKLVSAINEALGAETKQKANSIGEQMRREKGAENAVNSFHRHLDVESLRCSICPARPAVWWLRHSQIKLSTFAASVLLHTGHVRPRDVFLYHSHEHDTYRHPRGPLSAVAEVLYAIGTDLILAVARAPSRLADLFSRGQEAEINNEYRGREWAMRHFAAECLSYQQQRRGTNGTSLDESRPSTVTESGDTPERKPERYNANEDRHYMEVLQSGNRPGAGKRVLRESSYRTRQLALHMAHYIMLLPTDLSLSICRGFHNVPRLYSDHTVRPIPKVRGIKGGLRAAKKEFTQGFYFGARGLVTLPSDGFKESGGKGLAKGIGKGLGGAFFKPAAGICGLVGFPLQGVDKNIRRSLSKSKSKQIIRFRITQGIEEMCDASMEEQESVIPTWHEITGK</sequence>
<dbReference type="PANTHER" id="PTHR48050">
    <property type="entry name" value="STEROL 3-BETA-GLUCOSYLTRANSFERASE"/>
    <property type="match status" value="1"/>
</dbReference>
<feature type="domain" description="Erythromycin biosynthesis protein CIII-like C-terminal" evidence="6">
    <location>
        <begin position="403"/>
        <end position="512"/>
    </location>
</feature>
<keyword evidence="3" id="KW-0443">Lipid metabolism</keyword>
<feature type="compositionally biased region" description="Polar residues" evidence="4">
    <location>
        <begin position="648"/>
        <end position="670"/>
    </location>
</feature>
<dbReference type="GO" id="GO:0016906">
    <property type="term" value="F:sterol 3-beta-glucosyltransferase activity"/>
    <property type="evidence" value="ECO:0007669"/>
    <property type="project" value="UniProtKB-ARBA"/>
</dbReference>
<dbReference type="EMBL" id="KV878589">
    <property type="protein sequence ID" value="OJJ57148.1"/>
    <property type="molecule type" value="Genomic_DNA"/>
</dbReference>
<dbReference type="STRING" id="1036612.A0A1L9TCJ5"/>
<evidence type="ECO:0000259" key="6">
    <source>
        <dbReference type="Pfam" id="PF06722"/>
    </source>
</evidence>
<dbReference type="InterPro" id="IPR004276">
    <property type="entry name" value="GlycoTrans_28_N"/>
</dbReference>
<dbReference type="SUPFAM" id="SSF53756">
    <property type="entry name" value="UDP-Glycosyltransferase/glycogen phosphorylase"/>
    <property type="match status" value="1"/>
</dbReference>
<dbReference type="CDD" id="cd03784">
    <property type="entry name" value="GT1_Gtf-like"/>
    <property type="match status" value="1"/>
</dbReference>
<evidence type="ECO:0000256" key="3">
    <source>
        <dbReference type="ARBA" id="ARBA00023098"/>
    </source>
</evidence>
<feature type="region of interest" description="Disordered" evidence="4">
    <location>
        <begin position="648"/>
        <end position="680"/>
    </location>
</feature>
<keyword evidence="2" id="KW-0808">Transferase</keyword>
<accession>A0A1L9TCJ5</accession>
<dbReference type="InterPro" id="IPR050426">
    <property type="entry name" value="Glycosyltransferase_28"/>
</dbReference>
<evidence type="ECO:0000259" key="5">
    <source>
        <dbReference type="Pfam" id="PF03033"/>
    </source>
</evidence>
<dbReference type="FunFam" id="3.40.50.2000:FF:000009">
    <property type="entry name" value="Sterol 3-beta-glucosyltransferase UGT80A2"/>
    <property type="match status" value="1"/>
</dbReference>
<organism evidence="7 8">
    <name type="scientific">Aspergillus sydowii CBS 593.65</name>
    <dbReference type="NCBI Taxonomy" id="1036612"/>
    <lineage>
        <taxon>Eukaryota</taxon>
        <taxon>Fungi</taxon>
        <taxon>Dikarya</taxon>
        <taxon>Ascomycota</taxon>
        <taxon>Pezizomycotina</taxon>
        <taxon>Eurotiomycetes</taxon>
        <taxon>Eurotiomycetidae</taxon>
        <taxon>Eurotiales</taxon>
        <taxon>Aspergillaceae</taxon>
        <taxon>Aspergillus</taxon>
        <taxon>Aspergillus subgen. Nidulantes</taxon>
    </lineage>
</organism>
<keyword evidence="8" id="KW-1185">Reference proteome</keyword>
<dbReference type="AlphaFoldDB" id="A0A1L9TCJ5"/>
<dbReference type="RefSeq" id="XP_040700954.1">
    <property type="nucleotide sequence ID" value="XM_040852485.1"/>
</dbReference>
<dbReference type="GO" id="GO:0012505">
    <property type="term" value="C:endomembrane system"/>
    <property type="evidence" value="ECO:0007669"/>
    <property type="project" value="UniProtKB-SubCell"/>
</dbReference>
<evidence type="ECO:0000256" key="4">
    <source>
        <dbReference type="SAM" id="MobiDB-lite"/>
    </source>
</evidence>
<proteinExistence type="predicted"/>
<name>A0A1L9TCJ5_9EURO</name>
<dbReference type="Pfam" id="PF03033">
    <property type="entry name" value="Glyco_transf_28"/>
    <property type="match status" value="1"/>
</dbReference>
<reference evidence="8" key="1">
    <citation type="journal article" date="2017" name="Genome Biol.">
        <title>Comparative genomics reveals high biological diversity and specific adaptations in the industrially and medically important fungal genus Aspergillus.</title>
        <authorList>
            <person name="de Vries R.P."/>
            <person name="Riley R."/>
            <person name="Wiebenga A."/>
            <person name="Aguilar-Osorio G."/>
            <person name="Amillis S."/>
            <person name="Uchima C.A."/>
            <person name="Anderluh G."/>
            <person name="Asadollahi M."/>
            <person name="Askin M."/>
            <person name="Barry K."/>
            <person name="Battaglia E."/>
            <person name="Bayram O."/>
            <person name="Benocci T."/>
            <person name="Braus-Stromeyer S.A."/>
            <person name="Caldana C."/>
            <person name="Canovas D."/>
            <person name="Cerqueira G.C."/>
            <person name="Chen F."/>
            <person name="Chen W."/>
            <person name="Choi C."/>
            <person name="Clum A."/>
            <person name="Dos Santos R.A."/>
            <person name="Damasio A.R."/>
            <person name="Diallinas G."/>
            <person name="Emri T."/>
            <person name="Fekete E."/>
            <person name="Flipphi M."/>
            <person name="Freyberg S."/>
            <person name="Gallo A."/>
            <person name="Gournas C."/>
            <person name="Habgood R."/>
            <person name="Hainaut M."/>
            <person name="Harispe M.L."/>
            <person name="Henrissat B."/>
            <person name="Hilden K.S."/>
            <person name="Hope R."/>
            <person name="Hossain A."/>
            <person name="Karabika E."/>
            <person name="Karaffa L."/>
            <person name="Karanyi Z."/>
            <person name="Krasevec N."/>
            <person name="Kuo A."/>
            <person name="Kusch H."/>
            <person name="LaButti K."/>
            <person name="Lagendijk E.L."/>
            <person name="Lapidus A."/>
            <person name="Levasseur A."/>
            <person name="Lindquist E."/>
            <person name="Lipzen A."/>
            <person name="Logrieco A.F."/>
            <person name="MacCabe A."/>
            <person name="Maekelae M.R."/>
            <person name="Malavazi I."/>
            <person name="Melin P."/>
            <person name="Meyer V."/>
            <person name="Mielnichuk N."/>
            <person name="Miskei M."/>
            <person name="Molnar A.P."/>
            <person name="Mule G."/>
            <person name="Ngan C.Y."/>
            <person name="Orejas M."/>
            <person name="Orosz E."/>
            <person name="Ouedraogo J.P."/>
            <person name="Overkamp K.M."/>
            <person name="Park H.-S."/>
            <person name="Perrone G."/>
            <person name="Piumi F."/>
            <person name="Punt P.J."/>
            <person name="Ram A.F."/>
            <person name="Ramon A."/>
            <person name="Rauscher S."/>
            <person name="Record E."/>
            <person name="Riano-Pachon D.M."/>
            <person name="Robert V."/>
            <person name="Roehrig J."/>
            <person name="Ruller R."/>
            <person name="Salamov A."/>
            <person name="Salih N.S."/>
            <person name="Samson R.A."/>
            <person name="Sandor E."/>
            <person name="Sanguinetti M."/>
            <person name="Schuetze T."/>
            <person name="Sepcic K."/>
            <person name="Shelest E."/>
            <person name="Sherlock G."/>
            <person name="Sophianopoulou V."/>
            <person name="Squina F.M."/>
            <person name="Sun H."/>
            <person name="Susca A."/>
            <person name="Todd R.B."/>
            <person name="Tsang A."/>
            <person name="Unkles S.E."/>
            <person name="van de Wiele N."/>
            <person name="van Rossen-Uffink D."/>
            <person name="Oliveira J.V."/>
            <person name="Vesth T.C."/>
            <person name="Visser J."/>
            <person name="Yu J.-H."/>
            <person name="Zhou M."/>
            <person name="Andersen M.R."/>
            <person name="Archer D.B."/>
            <person name="Baker S.E."/>
            <person name="Benoit I."/>
            <person name="Brakhage A.A."/>
            <person name="Braus G.H."/>
            <person name="Fischer R."/>
            <person name="Frisvad J.C."/>
            <person name="Goldman G.H."/>
            <person name="Houbraken J."/>
            <person name="Oakley B."/>
            <person name="Pocsi I."/>
            <person name="Scazzocchio C."/>
            <person name="Seiboth B."/>
            <person name="vanKuyk P.A."/>
            <person name="Wortman J."/>
            <person name="Dyer P.S."/>
            <person name="Grigoriev I.V."/>
        </authorList>
    </citation>
    <scope>NUCLEOTIDE SEQUENCE [LARGE SCALE GENOMIC DNA]</scope>
    <source>
        <strain evidence="8">CBS 593.65</strain>
    </source>
</reference>
<feature type="region of interest" description="Disordered" evidence="4">
    <location>
        <begin position="44"/>
        <end position="74"/>
    </location>
</feature>
<dbReference type="Pfam" id="PF06722">
    <property type="entry name" value="EryCIII-like_C"/>
    <property type="match status" value="1"/>
</dbReference>
<gene>
    <name evidence="7" type="ORF">ASPSYDRAFT_91437</name>
</gene>
<dbReference type="Gene3D" id="3.40.50.2000">
    <property type="entry name" value="Glycogen Phosphorylase B"/>
    <property type="match status" value="2"/>
</dbReference>
<dbReference type="PANTHER" id="PTHR48050:SF13">
    <property type="entry name" value="STEROL 3-BETA-GLUCOSYLTRANSFERASE UGT80A2"/>
    <property type="match status" value="1"/>
</dbReference>
<feature type="domain" description="Glycosyltransferase family 28 N-terminal" evidence="5">
    <location>
        <begin position="82"/>
        <end position="153"/>
    </location>
</feature>
<dbReference type="GO" id="GO:0005975">
    <property type="term" value="P:carbohydrate metabolic process"/>
    <property type="evidence" value="ECO:0007669"/>
    <property type="project" value="InterPro"/>
</dbReference>
<protein>
    <submittedName>
        <fullName evidence="7">Uncharacterized protein</fullName>
    </submittedName>
</protein>
<dbReference type="OrthoDB" id="5835829at2759"/>